<proteinExistence type="predicted"/>
<dbReference type="InterPro" id="IPR052924">
    <property type="entry name" value="OsmC/Ohr_hydroprdx_reductase"/>
</dbReference>
<gene>
    <name evidence="1" type="ORF">SAMN05421828_11746</name>
</gene>
<dbReference type="PANTHER" id="PTHR35368:SF1">
    <property type="entry name" value="HYDROPEROXIDE REDUCTASE"/>
    <property type="match status" value="1"/>
</dbReference>
<evidence type="ECO:0000313" key="2">
    <source>
        <dbReference type="Proteomes" id="UP000186308"/>
    </source>
</evidence>
<dbReference type="InterPro" id="IPR015946">
    <property type="entry name" value="KH_dom-like_a/b"/>
</dbReference>
<dbReference type="Pfam" id="PF02566">
    <property type="entry name" value="OsmC"/>
    <property type="match status" value="1"/>
</dbReference>
<keyword evidence="2" id="KW-1185">Reference proteome</keyword>
<sequence>MNATELRAMQAPIKQAYRDHPETAVIPARATGRIDQAALACVVETGHATIKAGLHPAAGGDGSLACSGDMLLDAVVACAGVTLAAVATAMGITIHHGTVTAEGHWDARGTLGTDRTAPVGVTDITLRFALDTDADAATTTRLIATTERYCVVLQTLRNPPQITVDPG</sequence>
<reference evidence="1 2" key="1">
    <citation type="submission" date="2017-01" db="EMBL/GenBank/DDBJ databases">
        <authorList>
            <person name="Varghese N."/>
            <person name="Submissions S."/>
        </authorList>
    </citation>
    <scope>NUCLEOTIDE SEQUENCE [LARGE SCALE GENOMIC DNA]</scope>
    <source>
        <strain evidence="1 2">ATCC 35905</strain>
    </source>
</reference>
<dbReference type="Gene3D" id="3.30.300.20">
    <property type="match status" value="1"/>
</dbReference>
<dbReference type="EMBL" id="FTNE01000017">
    <property type="protein sequence ID" value="SIR16244.1"/>
    <property type="molecule type" value="Genomic_DNA"/>
</dbReference>
<organism evidence="1 2">
    <name type="scientific">Acidiphilium rubrum</name>
    <dbReference type="NCBI Taxonomy" id="526"/>
    <lineage>
        <taxon>Bacteria</taxon>
        <taxon>Pseudomonadati</taxon>
        <taxon>Pseudomonadota</taxon>
        <taxon>Alphaproteobacteria</taxon>
        <taxon>Acetobacterales</taxon>
        <taxon>Acidocellaceae</taxon>
        <taxon>Acidiphilium</taxon>
    </lineage>
</organism>
<comment type="caution">
    <text evidence="1">The sequence shown here is derived from an EMBL/GenBank/DDBJ whole genome shotgun (WGS) entry which is preliminary data.</text>
</comment>
<dbReference type="AlphaFoldDB" id="A0A8G2FE73"/>
<evidence type="ECO:0000313" key="1">
    <source>
        <dbReference type="EMBL" id="SIR16244.1"/>
    </source>
</evidence>
<protein>
    <submittedName>
        <fullName evidence="1">Uncharacterized OsmC-related protein</fullName>
    </submittedName>
</protein>
<dbReference type="OrthoDB" id="9793881at2"/>
<dbReference type="InterPro" id="IPR036102">
    <property type="entry name" value="OsmC/Ohrsf"/>
</dbReference>
<dbReference type="SUPFAM" id="SSF82784">
    <property type="entry name" value="OsmC-like"/>
    <property type="match status" value="1"/>
</dbReference>
<name>A0A8G2FE73_ACIRU</name>
<dbReference type="Proteomes" id="UP000186308">
    <property type="component" value="Unassembled WGS sequence"/>
</dbReference>
<dbReference type="InterPro" id="IPR003718">
    <property type="entry name" value="OsmC/Ohr_fam"/>
</dbReference>
<dbReference type="RefSeq" id="WP_029312214.1">
    <property type="nucleotide sequence ID" value="NZ_FTNE01000017.1"/>
</dbReference>
<accession>A0A8G2FE73</accession>
<dbReference type="PANTHER" id="PTHR35368">
    <property type="entry name" value="HYDROPEROXIDE REDUCTASE"/>
    <property type="match status" value="1"/>
</dbReference>